<accession>A0A9D6V6N5</accession>
<dbReference type="PANTHER" id="PTHR11803:SF39">
    <property type="entry name" value="2-IMINOBUTANOATE_2-IMINOPROPANOATE DEAMINASE"/>
    <property type="match status" value="1"/>
</dbReference>
<dbReference type="InterPro" id="IPR019897">
    <property type="entry name" value="RidA_CS"/>
</dbReference>
<dbReference type="SUPFAM" id="SSF55298">
    <property type="entry name" value="YjgF-like"/>
    <property type="match status" value="1"/>
</dbReference>
<dbReference type="GO" id="GO:0019239">
    <property type="term" value="F:deaminase activity"/>
    <property type="evidence" value="ECO:0007669"/>
    <property type="project" value="TreeGrafter"/>
</dbReference>
<name>A0A9D6V6N5_9BACT</name>
<dbReference type="GO" id="GO:0005829">
    <property type="term" value="C:cytosol"/>
    <property type="evidence" value="ECO:0007669"/>
    <property type="project" value="TreeGrafter"/>
</dbReference>
<dbReference type="AlphaFoldDB" id="A0A9D6V6N5"/>
<dbReference type="NCBIfam" id="TIGR00004">
    <property type="entry name" value="Rid family detoxifying hydrolase"/>
    <property type="match status" value="1"/>
</dbReference>
<evidence type="ECO:0000313" key="2">
    <source>
        <dbReference type="EMBL" id="MBI5250961.1"/>
    </source>
</evidence>
<dbReference type="FunFam" id="3.30.1330.40:FF:000001">
    <property type="entry name" value="L-PSP family endoribonuclease"/>
    <property type="match status" value="1"/>
</dbReference>
<gene>
    <name evidence="2" type="ORF">HY912_15845</name>
</gene>
<evidence type="ECO:0000313" key="3">
    <source>
        <dbReference type="Proteomes" id="UP000807825"/>
    </source>
</evidence>
<proteinExistence type="inferred from homology"/>
<dbReference type="Gene3D" id="3.30.1330.40">
    <property type="entry name" value="RutC-like"/>
    <property type="match status" value="1"/>
</dbReference>
<dbReference type="InterPro" id="IPR006175">
    <property type="entry name" value="YjgF/YER057c/UK114"/>
</dbReference>
<dbReference type="Pfam" id="PF01042">
    <property type="entry name" value="Ribonuc_L-PSP"/>
    <property type="match status" value="1"/>
</dbReference>
<organism evidence="2 3">
    <name type="scientific">Desulfomonile tiedjei</name>
    <dbReference type="NCBI Taxonomy" id="2358"/>
    <lineage>
        <taxon>Bacteria</taxon>
        <taxon>Pseudomonadati</taxon>
        <taxon>Thermodesulfobacteriota</taxon>
        <taxon>Desulfomonilia</taxon>
        <taxon>Desulfomonilales</taxon>
        <taxon>Desulfomonilaceae</taxon>
        <taxon>Desulfomonile</taxon>
    </lineage>
</organism>
<reference evidence="2" key="1">
    <citation type="submission" date="2020-07" db="EMBL/GenBank/DDBJ databases">
        <title>Huge and variable diversity of episymbiotic CPR bacteria and DPANN archaea in groundwater ecosystems.</title>
        <authorList>
            <person name="He C.Y."/>
            <person name="Keren R."/>
            <person name="Whittaker M."/>
            <person name="Farag I.F."/>
            <person name="Doudna J."/>
            <person name="Cate J.H.D."/>
            <person name="Banfield J.F."/>
        </authorList>
    </citation>
    <scope>NUCLEOTIDE SEQUENCE</scope>
    <source>
        <strain evidence="2">NC_groundwater_1664_Pr3_B-0.1um_52_9</strain>
    </source>
</reference>
<comment type="caution">
    <text evidence="2">The sequence shown here is derived from an EMBL/GenBank/DDBJ whole genome shotgun (WGS) entry which is preliminary data.</text>
</comment>
<dbReference type="InterPro" id="IPR035959">
    <property type="entry name" value="RutC-like_sf"/>
</dbReference>
<dbReference type="InterPro" id="IPR006056">
    <property type="entry name" value="RidA"/>
</dbReference>
<comment type="similarity">
    <text evidence="1">Belongs to the RutC family.</text>
</comment>
<dbReference type="CDD" id="cd00448">
    <property type="entry name" value="YjgF_YER057c_UK114_family"/>
    <property type="match status" value="1"/>
</dbReference>
<sequence>METILTLGITAGFGIAGALALAHSSTPKQVVRTDEAPLPIGPYSQAIKHGNLVFVSGQLGINKETKKLEATVREQTAAALTHMKAILEASGSGMDCVLKTTVFLADINDFPAMNEVYGTFFVREPPARSTVQIARLPLGGLVEIEAVAHLK</sequence>
<evidence type="ECO:0008006" key="4">
    <source>
        <dbReference type="Google" id="ProtNLM"/>
    </source>
</evidence>
<dbReference type="PROSITE" id="PS01094">
    <property type="entry name" value="UPF0076"/>
    <property type="match status" value="1"/>
</dbReference>
<dbReference type="Proteomes" id="UP000807825">
    <property type="component" value="Unassembled WGS sequence"/>
</dbReference>
<evidence type="ECO:0000256" key="1">
    <source>
        <dbReference type="ARBA" id="ARBA00010552"/>
    </source>
</evidence>
<dbReference type="EMBL" id="JACRDE010000411">
    <property type="protein sequence ID" value="MBI5250961.1"/>
    <property type="molecule type" value="Genomic_DNA"/>
</dbReference>
<protein>
    <recommendedName>
        <fullName evidence="4">RidA family protein</fullName>
    </recommendedName>
</protein>
<dbReference type="PANTHER" id="PTHR11803">
    <property type="entry name" value="2-IMINOBUTANOATE/2-IMINOPROPANOATE DEAMINASE RIDA"/>
    <property type="match status" value="1"/>
</dbReference>